<dbReference type="Gene3D" id="3.30.70.250">
    <property type="entry name" value="Malonyl-CoA ACP transacylase, ACP-binding"/>
    <property type="match status" value="1"/>
</dbReference>
<dbReference type="Gene3D" id="3.40.366.10">
    <property type="entry name" value="Malonyl-Coenzyme A Acyl Carrier Protein, domain 2"/>
    <property type="match status" value="1"/>
</dbReference>
<dbReference type="InterPro" id="IPR016036">
    <property type="entry name" value="Malonyl_transacylase_ACP-bd"/>
</dbReference>
<dbReference type="SUPFAM" id="SSF55048">
    <property type="entry name" value="Probable ACP-binding domain of malonyl-CoA ACP transacylase"/>
    <property type="match status" value="1"/>
</dbReference>
<dbReference type="AlphaFoldDB" id="A0A1H0RVI2"/>
<dbReference type="EMBL" id="FNIX01000007">
    <property type="protein sequence ID" value="SDP33582.1"/>
    <property type="molecule type" value="Genomic_DNA"/>
</dbReference>
<dbReference type="GO" id="GO:0006633">
    <property type="term" value="P:fatty acid biosynthetic process"/>
    <property type="evidence" value="ECO:0007669"/>
    <property type="project" value="TreeGrafter"/>
</dbReference>
<dbReference type="InterPro" id="IPR009081">
    <property type="entry name" value="PP-bd_ACP"/>
</dbReference>
<protein>
    <recommendedName>
        <fullName evidence="1">[acyl-carrier-protein] S-malonyltransferase</fullName>
        <ecNumber evidence="1">2.3.1.39</ecNumber>
    </recommendedName>
</protein>
<feature type="domain" description="Carrier" evidence="5">
    <location>
        <begin position="351"/>
        <end position="431"/>
    </location>
</feature>
<dbReference type="PANTHER" id="PTHR42681:SF1">
    <property type="entry name" value="MALONYL-COA-ACYL CARRIER PROTEIN TRANSACYLASE, MITOCHONDRIAL"/>
    <property type="match status" value="1"/>
</dbReference>
<dbReference type="Pfam" id="PF00550">
    <property type="entry name" value="PP-binding"/>
    <property type="match status" value="1"/>
</dbReference>
<dbReference type="RefSeq" id="WP_090098901.1">
    <property type="nucleotide sequence ID" value="NZ_FNIX01000007.1"/>
</dbReference>
<evidence type="ECO:0000313" key="7">
    <source>
        <dbReference type="Proteomes" id="UP000199691"/>
    </source>
</evidence>
<organism evidence="6 7">
    <name type="scientific">Lentzea jiangxiensis</name>
    <dbReference type="NCBI Taxonomy" id="641025"/>
    <lineage>
        <taxon>Bacteria</taxon>
        <taxon>Bacillati</taxon>
        <taxon>Actinomycetota</taxon>
        <taxon>Actinomycetes</taxon>
        <taxon>Pseudonocardiales</taxon>
        <taxon>Pseudonocardiaceae</taxon>
        <taxon>Lentzea</taxon>
    </lineage>
</organism>
<reference evidence="7" key="1">
    <citation type="submission" date="2016-10" db="EMBL/GenBank/DDBJ databases">
        <authorList>
            <person name="Varghese N."/>
            <person name="Submissions S."/>
        </authorList>
    </citation>
    <scope>NUCLEOTIDE SEQUENCE [LARGE SCALE GENOMIC DNA]</scope>
    <source>
        <strain evidence="7">CGMCC 4.6609</strain>
    </source>
</reference>
<dbReference type="PANTHER" id="PTHR42681">
    <property type="entry name" value="MALONYL-COA-ACYL CARRIER PROTEIN TRANSACYLASE, MITOCHONDRIAL"/>
    <property type="match status" value="1"/>
</dbReference>
<evidence type="ECO:0000313" key="6">
    <source>
        <dbReference type="EMBL" id="SDP33582.1"/>
    </source>
</evidence>
<dbReference type="PROSITE" id="PS50075">
    <property type="entry name" value="CARRIER"/>
    <property type="match status" value="1"/>
</dbReference>
<dbReference type="STRING" id="641025.SAMN05421507_107102"/>
<keyword evidence="2" id="KW-0808">Transferase</keyword>
<gene>
    <name evidence="6" type="ORF">SAMN05421507_107102</name>
</gene>
<accession>A0A1H0RVI2</accession>
<dbReference type="Proteomes" id="UP000199691">
    <property type="component" value="Unassembled WGS sequence"/>
</dbReference>
<dbReference type="EC" id="2.3.1.39" evidence="1"/>
<dbReference type="GO" id="GO:0004314">
    <property type="term" value="F:[acyl-carrier-protein] S-malonyltransferase activity"/>
    <property type="evidence" value="ECO:0007669"/>
    <property type="project" value="UniProtKB-EC"/>
</dbReference>
<sequence length="432" mass="44852">MCGEPIVGLCPGQGAYRPGVLSQAWAGGDEVVREVFAAVDEAHRARTGRTVSALVFADPAPSLEDLVAHHADELQLTIYATAVVAHRALAARGATPDLLLGHSLGEISALVAAGVFSVADGAAIVCDRNEVLRAHAPEGGMLALRCGRDRAELLVTLLAAPGLVLAVDNAEEQSVLSGPAEDLAAAAEVARALGIAAGPLGSPYGFHHPALVPAGRELTRRVAGYRRHPFAVPVHSPILGRRYRDGDDLAALLGLQLSQPVGFRETLARLSADGARVFVELGAGEVLTKLVRGALPLASVVPTFAAPGPMSDLDAVAAHLAGVPVPRAEAPRPVVPAAPEPTAAPTAAPAPDRTAALARLRELYADTLEYPVEVLTEDASLEADLGVDSLRQTELMTRIRTLFDLPAPPPGFRGTELDTLGKIADYITAARP</sequence>
<dbReference type="SMART" id="SM00827">
    <property type="entry name" value="PKS_AT"/>
    <property type="match status" value="1"/>
</dbReference>
<evidence type="ECO:0000256" key="1">
    <source>
        <dbReference type="ARBA" id="ARBA00013258"/>
    </source>
</evidence>
<dbReference type="SUPFAM" id="SSF52151">
    <property type="entry name" value="FabD/lysophospholipase-like"/>
    <property type="match status" value="1"/>
</dbReference>
<dbReference type="Gene3D" id="1.10.1200.10">
    <property type="entry name" value="ACP-like"/>
    <property type="match status" value="1"/>
</dbReference>
<dbReference type="OrthoDB" id="4286171at2"/>
<evidence type="ECO:0000256" key="4">
    <source>
        <dbReference type="ARBA" id="ARBA00048462"/>
    </source>
</evidence>
<proteinExistence type="predicted"/>
<evidence type="ECO:0000259" key="5">
    <source>
        <dbReference type="PROSITE" id="PS50075"/>
    </source>
</evidence>
<dbReference type="InterPro" id="IPR050858">
    <property type="entry name" value="Mal-CoA-ACP_Trans/PKS_FabD"/>
</dbReference>
<comment type="catalytic activity">
    <reaction evidence="4">
        <text>holo-[ACP] + malonyl-CoA = malonyl-[ACP] + CoA</text>
        <dbReference type="Rhea" id="RHEA:41792"/>
        <dbReference type="Rhea" id="RHEA-COMP:9623"/>
        <dbReference type="Rhea" id="RHEA-COMP:9685"/>
        <dbReference type="ChEBI" id="CHEBI:57287"/>
        <dbReference type="ChEBI" id="CHEBI:57384"/>
        <dbReference type="ChEBI" id="CHEBI:64479"/>
        <dbReference type="ChEBI" id="CHEBI:78449"/>
        <dbReference type="EC" id="2.3.1.39"/>
    </reaction>
</comment>
<dbReference type="InterPro" id="IPR001227">
    <property type="entry name" value="Ac_transferase_dom_sf"/>
</dbReference>
<dbReference type="GO" id="GO:0005829">
    <property type="term" value="C:cytosol"/>
    <property type="evidence" value="ECO:0007669"/>
    <property type="project" value="TreeGrafter"/>
</dbReference>
<dbReference type="InterPro" id="IPR036736">
    <property type="entry name" value="ACP-like_sf"/>
</dbReference>
<evidence type="ECO:0000256" key="2">
    <source>
        <dbReference type="ARBA" id="ARBA00022679"/>
    </source>
</evidence>
<keyword evidence="3" id="KW-0012">Acyltransferase</keyword>
<dbReference type="SUPFAM" id="SSF47336">
    <property type="entry name" value="ACP-like"/>
    <property type="match status" value="1"/>
</dbReference>
<dbReference type="InterPro" id="IPR014043">
    <property type="entry name" value="Acyl_transferase_dom"/>
</dbReference>
<dbReference type="InterPro" id="IPR016035">
    <property type="entry name" value="Acyl_Trfase/lysoPLipase"/>
</dbReference>
<name>A0A1H0RVI2_9PSEU</name>
<dbReference type="Pfam" id="PF00698">
    <property type="entry name" value="Acyl_transf_1"/>
    <property type="match status" value="1"/>
</dbReference>
<evidence type="ECO:0000256" key="3">
    <source>
        <dbReference type="ARBA" id="ARBA00023315"/>
    </source>
</evidence>
<keyword evidence="7" id="KW-1185">Reference proteome</keyword>